<protein>
    <submittedName>
        <fullName evidence="1">Uncharacterized protein</fullName>
    </submittedName>
</protein>
<sequence>MQPPCSGRTSSSQQQPCFSSCFLSPFLVSENSHDNTSNSNTVNRTDDLTSATSSSLSPNTHFTNHESLPLLHESYNNFIKAFPQFSTTCEIDEIREQEYHHLNNSLSNICFDYTGYGLFSYVQQNQNSSSIASCSSSSSTRYLNLEQSFFDVSIKSMNLKSQILYGGHESEIESRIRERIMTFMNVSETDYALVFIANEVSAFKLVADSFQFQSKGSELLTVYDHNNEALEMMIDSCKKQGVQILSAEFTWPNLGIEWRKLKKMITCKKEKRKGSLFVFPLYSKVTGSPYSYFWMSLAQENGWCVMLDLCALRPKEMDTLGMSMFKPDFMVCSFYKVFGENPSGFGCLFVKKSNLSSLKDLGNATSIGIISIVPTLTQCNTSSSSRQNDTEKSNFRLPEFSSPEIQKGKTKEKQVEVTSSSTSEVVELQGMNMKDEKLEIECRGLDHAHNVGLIVISTRTRYLINWLVNALMSLQHPHDENRFSLIRIYGPKINSHRGPTIAFNIFDWKGEKIDPALVQKLADRNNISLSRSFLKNIKFLDKNQEEREWALETKANEVEKLGLSKKKKSPNGPGILVLTATLGFLTNFEDVYRFWGFVSRFLDADFVEKERWRYIALNQNTIEV</sequence>
<reference evidence="1" key="1">
    <citation type="submission" date="2023-10" db="EMBL/GenBank/DDBJ databases">
        <authorList>
            <person name="Rodriguez Cubillos JULIANA M."/>
            <person name="De Vega J."/>
        </authorList>
    </citation>
    <scope>NUCLEOTIDE SEQUENCE</scope>
</reference>
<proteinExistence type="predicted"/>
<dbReference type="EMBL" id="CASHSV030000409">
    <property type="protein sequence ID" value="CAJ2664168.1"/>
    <property type="molecule type" value="Genomic_DNA"/>
</dbReference>
<evidence type="ECO:0000313" key="1">
    <source>
        <dbReference type="EMBL" id="CAJ2664168.1"/>
    </source>
</evidence>
<dbReference type="Proteomes" id="UP001177021">
    <property type="component" value="Unassembled WGS sequence"/>
</dbReference>
<name>A0ACB0L433_TRIPR</name>
<accession>A0ACB0L433</accession>
<keyword evidence="2" id="KW-1185">Reference proteome</keyword>
<evidence type="ECO:0000313" key="2">
    <source>
        <dbReference type="Proteomes" id="UP001177021"/>
    </source>
</evidence>
<organism evidence="1 2">
    <name type="scientific">Trifolium pratense</name>
    <name type="common">Red clover</name>
    <dbReference type="NCBI Taxonomy" id="57577"/>
    <lineage>
        <taxon>Eukaryota</taxon>
        <taxon>Viridiplantae</taxon>
        <taxon>Streptophyta</taxon>
        <taxon>Embryophyta</taxon>
        <taxon>Tracheophyta</taxon>
        <taxon>Spermatophyta</taxon>
        <taxon>Magnoliopsida</taxon>
        <taxon>eudicotyledons</taxon>
        <taxon>Gunneridae</taxon>
        <taxon>Pentapetalae</taxon>
        <taxon>rosids</taxon>
        <taxon>fabids</taxon>
        <taxon>Fabales</taxon>
        <taxon>Fabaceae</taxon>
        <taxon>Papilionoideae</taxon>
        <taxon>50 kb inversion clade</taxon>
        <taxon>NPAAA clade</taxon>
        <taxon>Hologalegina</taxon>
        <taxon>IRL clade</taxon>
        <taxon>Trifolieae</taxon>
        <taxon>Trifolium</taxon>
    </lineage>
</organism>
<gene>
    <name evidence="1" type="ORF">MILVUS5_LOCUS29449</name>
</gene>
<comment type="caution">
    <text evidence="1">The sequence shown here is derived from an EMBL/GenBank/DDBJ whole genome shotgun (WGS) entry which is preliminary data.</text>
</comment>